<name>A0A100VTQ3_PAEAM</name>
<reference evidence="3" key="2">
    <citation type="submission" date="2016-01" db="EMBL/GenBank/DDBJ databases">
        <title>Draft Genome Sequence of Paenibacillus amylolyticus Heshi-A3 that Was Isolated from Fermented Rice Bran with Aging Salted Mackerel, Which Was Named Heshiko as Traditional Fermented Seafood in Japan.</title>
        <authorList>
            <person name="Akuzawa S."/>
            <person name="Nakagawa J."/>
            <person name="Kanekatsu T."/>
            <person name="Kubota E."/>
            <person name="Ohtake R."/>
            <person name="Suzuki T."/>
            <person name="Kanesaki Y."/>
        </authorList>
    </citation>
    <scope>NUCLEOTIDE SEQUENCE [LARGE SCALE GENOMIC DNA]</scope>
    <source>
        <strain evidence="3">Heshi-A3</strain>
    </source>
</reference>
<evidence type="ECO:0000313" key="3">
    <source>
        <dbReference type="Proteomes" id="UP000069697"/>
    </source>
</evidence>
<proteinExistence type="predicted"/>
<dbReference type="Proteomes" id="UP000069697">
    <property type="component" value="Unassembled WGS sequence"/>
</dbReference>
<accession>A0A100VTQ3</accession>
<dbReference type="RefSeq" id="WP_062837951.1">
    <property type="nucleotide sequence ID" value="NZ_BCNV01000011.1"/>
</dbReference>
<evidence type="ECO:0000313" key="2">
    <source>
        <dbReference type="EMBL" id="GAS85646.1"/>
    </source>
</evidence>
<gene>
    <name evidence="2" type="ORF">PAHA3_5780</name>
</gene>
<dbReference type="EMBL" id="BCNV01000011">
    <property type="protein sequence ID" value="GAS85646.1"/>
    <property type="molecule type" value="Genomic_DNA"/>
</dbReference>
<protein>
    <recommendedName>
        <fullName evidence="1">Homeodomain phBC6A51-type domain-containing protein</fullName>
    </recommendedName>
</protein>
<dbReference type="InterPro" id="IPR024978">
    <property type="entry name" value="Homeodomain_phBC6A51-type"/>
</dbReference>
<dbReference type="Gene3D" id="1.10.10.60">
    <property type="entry name" value="Homeodomain-like"/>
    <property type="match status" value="1"/>
</dbReference>
<evidence type="ECO:0000259" key="1">
    <source>
        <dbReference type="Pfam" id="PF13022"/>
    </source>
</evidence>
<reference evidence="2 3" key="1">
    <citation type="journal article" date="2016" name="Genome Announc.">
        <title>Draft Genome Sequence of Paenibacillus amylolyticus Heshi-A3, Isolated from Fermented Rice Bran in a Japanese Fermented Seafood Dish.</title>
        <authorList>
            <person name="Akuzawa S."/>
            <person name="Nagaoka J."/>
            <person name="Kanekatsu M."/>
            <person name="Kubota E."/>
            <person name="Ohtake R."/>
            <person name="Suzuki T."/>
            <person name="Kanesaki Y."/>
        </authorList>
    </citation>
    <scope>NUCLEOTIDE SEQUENCE [LARGE SCALE GENOMIC DNA]</scope>
    <source>
        <strain evidence="2 3">Heshi-A3</strain>
    </source>
</reference>
<sequence length="154" mass="17641">MSRQRNVLEAQLTAQQRKAAQLLVANEWGELISEDGRKKKSMQDLAEEIGIARSTLYDWKAQEKFIDYVNYLTDVNLRGMQSEVNVALMKAIRGGNNGLPSVKAIDLYMRRWALLSDRTIVEDRRDEITNNRKTDEEIRRDIAELNELVGGESA</sequence>
<organism evidence="2 3">
    <name type="scientific">Paenibacillus amylolyticus</name>
    <dbReference type="NCBI Taxonomy" id="1451"/>
    <lineage>
        <taxon>Bacteria</taxon>
        <taxon>Bacillati</taxon>
        <taxon>Bacillota</taxon>
        <taxon>Bacilli</taxon>
        <taxon>Bacillales</taxon>
        <taxon>Paenibacillaceae</taxon>
        <taxon>Paenibacillus</taxon>
    </lineage>
</organism>
<dbReference type="Pfam" id="PF13022">
    <property type="entry name" value="HTH_Tnp_1_2"/>
    <property type="match status" value="1"/>
</dbReference>
<dbReference type="SUPFAM" id="SSF46689">
    <property type="entry name" value="Homeodomain-like"/>
    <property type="match status" value="1"/>
</dbReference>
<dbReference type="AlphaFoldDB" id="A0A100VTQ3"/>
<comment type="caution">
    <text evidence="2">The sequence shown here is derived from an EMBL/GenBank/DDBJ whole genome shotgun (WGS) entry which is preliminary data.</text>
</comment>
<feature type="domain" description="Homeodomain phBC6A51-type" evidence="1">
    <location>
        <begin position="11"/>
        <end position="138"/>
    </location>
</feature>
<dbReference type="InterPro" id="IPR009057">
    <property type="entry name" value="Homeodomain-like_sf"/>
</dbReference>